<keyword evidence="2" id="KW-1185">Reference proteome</keyword>
<dbReference type="Proteomes" id="UP000220251">
    <property type="component" value="Unassembled WGS sequence"/>
</dbReference>
<dbReference type="SUPFAM" id="SSF63411">
    <property type="entry name" value="LuxS/MPP-like metallohydrolase"/>
    <property type="match status" value="2"/>
</dbReference>
<dbReference type="InterPro" id="IPR011249">
    <property type="entry name" value="Metalloenz_LuxS/M16"/>
</dbReference>
<dbReference type="OrthoDB" id="9811314at2"/>
<dbReference type="RefSeq" id="WP_098038003.1">
    <property type="nucleotide sequence ID" value="NZ_CWGJ01000011.1"/>
</dbReference>
<evidence type="ECO:0000313" key="2">
    <source>
        <dbReference type="Proteomes" id="UP000220251"/>
    </source>
</evidence>
<sequence>MFSRLLLLFAILTQAPAISWSQQQEDSTHLQQEVKEGIEIREFKGHQLCEMQLSNGMRVILKQVAADEDELEIRLIAQGGWTSFIKQEKANARIATDVLWESGFGKLSPDQISSLMWRNSVELTNDIYPFSRTIEGSASEEGVETLFKMINWLFTEPQFTEEGYAQAKSYLTDTLKFQPYDANRMFDYLSKSLNTAYYKGFRQLSIQTLKAKTDLAGVKEAYEKSFGDPGEFIAIITGSFEQEEIVSLVKRYLATIPLQLKNRFLMTAKENGAPQFPSGVTRVEVPSLQLGPTETLTRITFPLKTKISETNFKKLFLLSKLIDRRLEKVFKSRDSRSNNQTYVSYDFPFYPYIDETWITIQLRGREGTPETSPALLEKTVVAALEKLQAEGPTADEVEYLKKFSSNPHEQLIENEQMLQLFIVNERETDWVLDTIVEAAAISEKIGQEELRKVIRDFIAIDNYTVIFSEKGSSHLSR</sequence>
<reference evidence="2" key="1">
    <citation type="submission" date="2015-06" db="EMBL/GenBank/DDBJ databases">
        <authorList>
            <person name="Bertelli C."/>
        </authorList>
    </citation>
    <scope>NUCLEOTIDE SEQUENCE [LARGE SCALE GENOMIC DNA]</scope>
    <source>
        <strain evidence="2">CRIB-30</strain>
    </source>
</reference>
<proteinExistence type="predicted"/>
<dbReference type="EMBL" id="CWGJ01000011">
    <property type="protein sequence ID" value="CRX38154.1"/>
    <property type="molecule type" value="Genomic_DNA"/>
</dbReference>
<dbReference type="GO" id="GO:0046872">
    <property type="term" value="F:metal ion binding"/>
    <property type="evidence" value="ECO:0007669"/>
    <property type="project" value="InterPro"/>
</dbReference>
<dbReference type="Gene3D" id="3.30.830.10">
    <property type="entry name" value="Metalloenzyme, LuxS/M16 peptidase-like"/>
    <property type="match status" value="2"/>
</dbReference>
<evidence type="ECO:0000313" key="1">
    <source>
        <dbReference type="EMBL" id="CRX38154.1"/>
    </source>
</evidence>
<accession>A0A0H5DR75</accession>
<organism evidence="1 2">
    <name type="scientific">Estrella lausannensis</name>
    <dbReference type="NCBI Taxonomy" id="483423"/>
    <lineage>
        <taxon>Bacteria</taxon>
        <taxon>Pseudomonadati</taxon>
        <taxon>Chlamydiota</taxon>
        <taxon>Chlamydiia</taxon>
        <taxon>Parachlamydiales</taxon>
        <taxon>Candidatus Criblamydiaceae</taxon>
        <taxon>Estrella</taxon>
    </lineage>
</organism>
<name>A0A0H5DR75_9BACT</name>
<gene>
    <name evidence="1" type="ORF">ELAC_0803</name>
</gene>
<protein>
    <submittedName>
        <fullName evidence="1">Peptidase</fullName>
    </submittedName>
</protein>
<dbReference type="AlphaFoldDB" id="A0A0H5DR75"/>